<evidence type="ECO:0000256" key="4">
    <source>
        <dbReference type="SAM" id="Phobius"/>
    </source>
</evidence>
<proteinExistence type="predicted"/>
<evidence type="ECO:0000313" key="6">
    <source>
        <dbReference type="Proteomes" id="UP001144036"/>
    </source>
</evidence>
<dbReference type="PANTHER" id="PTHR45586">
    <property type="entry name" value="TPR REPEAT-CONTAINING PROTEIN PA4667"/>
    <property type="match status" value="1"/>
</dbReference>
<gene>
    <name evidence="5" type="ORF">OUY22_15485</name>
</gene>
<organism evidence="5 6">
    <name type="scientific">Nonomuraea corallina</name>
    <dbReference type="NCBI Taxonomy" id="2989783"/>
    <lineage>
        <taxon>Bacteria</taxon>
        <taxon>Bacillati</taxon>
        <taxon>Actinomycetota</taxon>
        <taxon>Actinomycetes</taxon>
        <taxon>Streptosporangiales</taxon>
        <taxon>Streptosporangiaceae</taxon>
        <taxon>Nonomuraea</taxon>
    </lineage>
</organism>
<protein>
    <submittedName>
        <fullName evidence="5">Tetratricopeptide repeat protein</fullName>
    </submittedName>
</protein>
<keyword evidence="1" id="KW-0677">Repeat</keyword>
<evidence type="ECO:0000256" key="3">
    <source>
        <dbReference type="PROSITE-ProRule" id="PRU00339"/>
    </source>
</evidence>
<dbReference type="SUPFAM" id="SSF48452">
    <property type="entry name" value="TPR-like"/>
    <property type="match status" value="1"/>
</dbReference>
<feature type="transmembrane region" description="Helical" evidence="4">
    <location>
        <begin position="241"/>
        <end position="268"/>
    </location>
</feature>
<comment type="caution">
    <text evidence="5">The sequence shown here is derived from an EMBL/GenBank/DDBJ whole genome shotgun (WGS) entry which is preliminary data.</text>
</comment>
<feature type="transmembrane region" description="Helical" evidence="4">
    <location>
        <begin position="374"/>
        <end position="392"/>
    </location>
</feature>
<dbReference type="InterPro" id="IPR011990">
    <property type="entry name" value="TPR-like_helical_dom_sf"/>
</dbReference>
<reference evidence="5" key="1">
    <citation type="submission" date="2022-11" db="EMBL/GenBank/DDBJ databases">
        <title>Nonomuraea corallina sp. nov., a new species of the genus Nonomuraea isolated from sea side sediment in Thai sea.</title>
        <authorList>
            <person name="Ngamcharungchit C."/>
            <person name="Matsumoto A."/>
            <person name="Suriyachadkun C."/>
            <person name="Panbangred W."/>
            <person name="Inahashi Y."/>
            <person name="Intra B."/>
        </authorList>
    </citation>
    <scope>NUCLEOTIDE SEQUENCE</scope>
    <source>
        <strain evidence="5">MCN248</strain>
    </source>
</reference>
<dbReference type="InterPro" id="IPR019734">
    <property type="entry name" value="TPR_rpt"/>
</dbReference>
<keyword evidence="4" id="KW-1133">Transmembrane helix</keyword>
<name>A0ABT4SCF8_9ACTN</name>
<accession>A0ABT4SCF8</accession>
<feature type="repeat" description="TPR" evidence="3">
    <location>
        <begin position="38"/>
        <end position="71"/>
    </location>
</feature>
<keyword evidence="4" id="KW-0812">Transmembrane</keyword>
<dbReference type="PROSITE" id="PS50005">
    <property type="entry name" value="TPR"/>
    <property type="match status" value="1"/>
</dbReference>
<dbReference type="PANTHER" id="PTHR45586:SF1">
    <property type="entry name" value="LIPOPOLYSACCHARIDE ASSEMBLY PROTEIN B"/>
    <property type="match status" value="1"/>
</dbReference>
<dbReference type="RefSeq" id="WP_270155650.1">
    <property type="nucleotide sequence ID" value="NZ_JAPNNL010000051.1"/>
</dbReference>
<evidence type="ECO:0000313" key="5">
    <source>
        <dbReference type="EMBL" id="MDA0634825.1"/>
    </source>
</evidence>
<keyword evidence="6" id="KW-1185">Reference proteome</keyword>
<dbReference type="EMBL" id="JAPNNL010000051">
    <property type="protein sequence ID" value="MDA0634825.1"/>
    <property type="molecule type" value="Genomic_DNA"/>
</dbReference>
<dbReference type="InterPro" id="IPR051012">
    <property type="entry name" value="CellSynth/LPSAsmb/PSIAsmb"/>
</dbReference>
<dbReference type="Gene3D" id="1.25.40.10">
    <property type="entry name" value="Tetratricopeptide repeat domain"/>
    <property type="match status" value="1"/>
</dbReference>
<evidence type="ECO:0000256" key="1">
    <source>
        <dbReference type="ARBA" id="ARBA00022737"/>
    </source>
</evidence>
<sequence>MVNTTDALSRARLLLQLGRPADAERELRAILTEEPQHVGAHALLGLALVQQGRTDEALEESREAVRLAPDYWVPHYLSGQVHQRAGLTEEAARATTACLALAPEHAPAWDLLARVHLTRKDWPQVAAAARRGLELEPQNAELTGLLSMALTMLDRHEEARSVAAQAVGNDPESTLAHWARGIAALAGGDPGTAAGAFREVLRLDPTVEGARDYLVHALKLRNPVHRMLSRWRQRFVGGWRLLFLLPALPPVIAVFAIIALLHWVGWLVESWTTLRLARNKATRLLFEGPAARVSLLCCALPVAGALVLGLGIGLGLDGLGAAGAVTMALITPVQEAAHTGSPVGRRVLYGWAVLLAAAALAAAVTGAFVPALLATYAALATVWIAAGVRKIFRPREVV</sequence>
<keyword evidence="2 3" id="KW-0802">TPR repeat</keyword>
<feature type="transmembrane region" description="Helical" evidence="4">
    <location>
        <begin position="348"/>
        <end position="368"/>
    </location>
</feature>
<keyword evidence="4" id="KW-0472">Membrane</keyword>
<dbReference type="Proteomes" id="UP001144036">
    <property type="component" value="Unassembled WGS sequence"/>
</dbReference>
<dbReference type="Pfam" id="PF13432">
    <property type="entry name" value="TPR_16"/>
    <property type="match status" value="2"/>
</dbReference>
<dbReference type="SMART" id="SM00028">
    <property type="entry name" value="TPR"/>
    <property type="match status" value="5"/>
</dbReference>
<evidence type="ECO:0000256" key="2">
    <source>
        <dbReference type="ARBA" id="ARBA00022803"/>
    </source>
</evidence>